<dbReference type="AlphaFoldDB" id="A4BLQ6"/>
<dbReference type="InterPro" id="IPR036188">
    <property type="entry name" value="FAD/NAD-bd_sf"/>
</dbReference>
<proteinExistence type="predicted"/>
<dbReference type="HOGENOM" id="CLU_2808078_0_0_6"/>
<name>A4BLQ6_9GAMM</name>
<dbReference type="InterPro" id="IPR002938">
    <property type="entry name" value="FAD-bd"/>
</dbReference>
<keyword evidence="3" id="KW-1185">Reference proteome</keyword>
<feature type="domain" description="FAD-binding" evidence="1">
    <location>
        <begin position="3"/>
        <end position="46"/>
    </location>
</feature>
<reference evidence="2 3" key="1">
    <citation type="submission" date="2006-02" db="EMBL/GenBank/DDBJ databases">
        <authorList>
            <person name="Waterbury J."/>
            <person name="Ferriera S."/>
            <person name="Johnson J."/>
            <person name="Kravitz S."/>
            <person name="Halpern A."/>
            <person name="Remington K."/>
            <person name="Beeson K."/>
            <person name="Tran B."/>
            <person name="Rogers Y.-H."/>
            <person name="Friedman R."/>
            <person name="Venter J.C."/>
        </authorList>
    </citation>
    <scope>NUCLEOTIDE SEQUENCE [LARGE SCALE GENOMIC DNA]</scope>
    <source>
        <strain evidence="2 3">Nb-231</strain>
    </source>
</reference>
<dbReference type="Gene3D" id="3.30.70.2450">
    <property type="match status" value="1"/>
</dbReference>
<dbReference type="SUPFAM" id="SSF51905">
    <property type="entry name" value="FAD/NAD(P)-binding domain"/>
    <property type="match status" value="1"/>
</dbReference>
<dbReference type="Gene3D" id="3.50.50.60">
    <property type="entry name" value="FAD/NAD(P)-binding domain"/>
    <property type="match status" value="1"/>
</dbReference>
<organism evidence="2 3">
    <name type="scientific">Nitrococcus mobilis Nb-231</name>
    <dbReference type="NCBI Taxonomy" id="314278"/>
    <lineage>
        <taxon>Bacteria</taxon>
        <taxon>Pseudomonadati</taxon>
        <taxon>Pseudomonadota</taxon>
        <taxon>Gammaproteobacteria</taxon>
        <taxon>Chromatiales</taxon>
        <taxon>Ectothiorhodospiraceae</taxon>
        <taxon>Nitrococcus</taxon>
    </lineage>
</organism>
<evidence type="ECO:0000259" key="1">
    <source>
        <dbReference type="Pfam" id="PF01494"/>
    </source>
</evidence>
<comment type="caution">
    <text evidence="2">The sequence shown here is derived from an EMBL/GenBank/DDBJ whole genome shotgun (WGS) entry which is preliminary data.</text>
</comment>
<sequence>MRVRAPQGEVAIRADLVIGCDGRDSAVRAAAGLRVRDYGAPMDVLWFVCRARTAIRKTPSASSEQGR</sequence>
<dbReference type="Pfam" id="PF01494">
    <property type="entry name" value="FAD_binding_3"/>
    <property type="match status" value="1"/>
</dbReference>
<dbReference type="EMBL" id="AAOF01000001">
    <property type="protein sequence ID" value="EAR23244.1"/>
    <property type="molecule type" value="Genomic_DNA"/>
</dbReference>
<gene>
    <name evidence="2" type="ORF">NB231_15528</name>
</gene>
<dbReference type="eggNOG" id="COG0654">
    <property type="taxonomic scope" value="Bacteria"/>
</dbReference>
<evidence type="ECO:0000313" key="3">
    <source>
        <dbReference type="Proteomes" id="UP000003374"/>
    </source>
</evidence>
<dbReference type="GO" id="GO:0071949">
    <property type="term" value="F:FAD binding"/>
    <property type="evidence" value="ECO:0007669"/>
    <property type="project" value="InterPro"/>
</dbReference>
<dbReference type="OrthoDB" id="103324at2"/>
<dbReference type="Proteomes" id="UP000003374">
    <property type="component" value="Unassembled WGS sequence"/>
</dbReference>
<accession>A4BLQ6</accession>
<evidence type="ECO:0000313" key="2">
    <source>
        <dbReference type="EMBL" id="EAR23244.1"/>
    </source>
</evidence>
<protein>
    <recommendedName>
        <fullName evidence="1">FAD-binding domain-containing protein</fullName>
    </recommendedName>
</protein>
<dbReference type="STRING" id="314278.NB231_15528"/>